<sequence length="39" mass="4458">MEPEPKVNRRQTAEPSILLKSFGFKHGIPADADFVFDLR</sequence>
<name>A0A382RVL8_9ZZZZ</name>
<feature type="non-terminal residue" evidence="2">
    <location>
        <position position="39"/>
    </location>
</feature>
<dbReference type="EMBL" id="UINC01124295">
    <property type="protein sequence ID" value="SVD01342.1"/>
    <property type="molecule type" value="Genomic_DNA"/>
</dbReference>
<organism evidence="2">
    <name type="scientific">marine metagenome</name>
    <dbReference type="NCBI Taxonomy" id="408172"/>
    <lineage>
        <taxon>unclassified sequences</taxon>
        <taxon>metagenomes</taxon>
        <taxon>ecological metagenomes</taxon>
    </lineage>
</organism>
<reference evidence="2" key="1">
    <citation type="submission" date="2018-05" db="EMBL/GenBank/DDBJ databases">
        <authorList>
            <person name="Lanie J.A."/>
            <person name="Ng W.-L."/>
            <person name="Kazmierczak K.M."/>
            <person name="Andrzejewski T.M."/>
            <person name="Davidsen T.M."/>
            <person name="Wayne K.J."/>
            <person name="Tettelin H."/>
            <person name="Glass J.I."/>
            <person name="Rusch D."/>
            <person name="Podicherti R."/>
            <person name="Tsui H.-C.T."/>
            <person name="Winkler M.E."/>
        </authorList>
    </citation>
    <scope>NUCLEOTIDE SEQUENCE</scope>
</reference>
<evidence type="ECO:0000313" key="2">
    <source>
        <dbReference type="EMBL" id="SVD01342.1"/>
    </source>
</evidence>
<dbReference type="InterPro" id="IPR053931">
    <property type="entry name" value="RapZ_C"/>
</dbReference>
<protein>
    <recommendedName>
        <fullName evidence="1">RapZ C-terminal domain-containing protein</fullName>
    </recommendedName>
</protein>
<evidence type="ECO:0000259" key="1">
    <source>
        <dbReference type="Pfam" id="PF22740"/>
    </source>
</evidence>
<proteinExistence type="predicted"/>
<dbReference type="Pfam" id="PF22740">
    <property type="entry name" value="PapZ_C"/>
    <property type="match status" value="1"/>
</dbReference>
<dbReference type="AlphaFoldDB" id="A0A382RVL8"/>
<gene>
    <name evidence="2" type="ORF">METZ01_LOCUS354196</name>
</gene>
<feature type="domain" description="RapZ C-terminal" evidence="1">
    <location>
        <begin position="16"/>
        <end position="39"/>
    </location>
</feature>
<accession>A0A382RVL8</accession>